<protein>
    <submittedName>
        <fullName evidence="3">DUF4901 domain-containing protein</fullName>
    </submittedName>
</protein>
<reference evidence="3" key="1">
    <citation type="submission" date="2022-06" db="EMBL/GenBank/DDBJ databases">
        <title>Genome sequencing of Brevibacillus sp. BB3-R1.</title>
        <authorList>
            <person name="Heo J."/>
            <person name="Lee D."/>
            <person name="Won M."/>
            <person name="Han B.-H."/>
            <person name="Hong S.-B."/>
            <person name="Kwon S.-W."/>
        </authorList>
    </citation>
    <scope>NUCLEOTIDE SEQUENCE</scope>
    <source>
        <strain evidence="3">BB3-R1</strain>
    </source>
</reference>
<evidence type="ECO:0000259" key="2">
    <source>
        <dbReference type="Pfam" id="PF16244"/>
    </source>
</evidence>
<proteinExistence type="predicted"/>
<dbReference type="InterPro" id="IPR032599">
    <property type="entry name" value="YcdB/YcdC_rep_domain"/>
</dbReference>
<name>A0ABY4WCW7_9BACL</name>
<organism evidence="3 4">
    <name type="scientific">Brevibacillus ruminantium</name>
    <dbReference type="NCBI Taxonomy" id="2950604"/>
    <lineage>
        <taxon>Bacteria</taxon>
        <taxon>Bacillati</taxon>
        <taxon>Bacillota</taxon>
        <taxon>Bacilli</taxon>
        <taxon>Bacillales</taxon>
        <taxon>Paenibacillaceae</taxon>
        <taxon>Brevibacillus</taxon>
    </lineage>
</organism>
<dbReference type="EMBL" id="CP098755">
    <property type="protein sequence ID" value="USG64912.1"/>
    <property type="molecule type" value="Genomic_DNA"/>
</dbReference>
<feature type="region of interest" description="Disordered" evidence="1">
    <location>
        <begin position="106"/>
        <end position="148"/>
    </location>
</feature>
<dbReference type="Proteomes" id="UP001056500">
    <property type="component" value="Chromosome"/>
</dbReference>
<keyword evidence="4" id="KW-1185">Reference proteome</keyword>
<gene>
    <name evidence="3" type="ORF">NDK47_22750</name>
</gene>
<sequence>MSLPDEEKIEQYLRRYRTTVPVPRTEWVRVGEEQLARQARKVARIERVRKVTAYSVCTASAILLSVWIQGGTLQIQTGEDTVTTAERPHIAATIPQPEGLSTIPVQEVSSGSGQPGEGQLPKEGIAPGENPLFPKSGKGIGKEHPNPAGVVAAAEGTKQGNQNVMVEQAEQYLREKLGEDSKEYRFNPARSRLGEGIVAFSQILHGISLDESSLIVTVDKANQPVGLELHPLGASEPQTPPLTSSKQALINPADAAQKLADSLRLVYVAGEKNALRYQPLQVDAVDARTGALNANPAVETHAVEPKGKRLYAGDAQGAALLLREEFGLEMQAGLKPFILINGANKEYVWEWDGGHTARILLDGEGNLLSFTRKLSAASVSKGHVMGEEEAKRIAVSHLSRYLPAGIEQLASVTVSQDQQQTLFRFYRLHQGIPVVNHVYDVTVDTNRGIVTGLAGPFGKSMPQLPKAEGILSLDEAKKAFAAHVQLEPVYRTGKQEEQSDTGMQLVYPYPQQNEKPLSIDAKSGALIYP</sequence>
<dbReference type="RefSeq" id="WP_251872020.1">
    <property type="nucleotide sequence ID" value="NZ_CP098755.1"/>
</dbReference>
<feature type="domain" description="YcdB/YcdC repeated" evidence="2">
    <location>
        <begin position="345"/>
        <end position="450"/>
    </location>
</feature>
<evidence type="ECO:0000256" key="1">
    <source>
        <dbReference type="SAM" id="MobiDB-lite"/>
    </source>
</evidence>
<accession>A0ABY4WCW7</accession>
<evidence type="ECO:0000313" key="4">
    <source>
        <dbReference type="Proteomes" id="UP001056500"/>
    </source>
</evidence>
<evidence type="ECO:0000313" key="3">
    <source>
        <dbReference type="EMBL" id="USG64912.1"/>
    </source>
</evidence>
<dbReference type="Pfam" id="PF16244">
    <property type="entry name" value="DUF4901"/>
    <property type="match status" value="1"/>
</dbReference>